<dbReference type="KEGG" id="dov:DSCO28_33260"/>
<dbReference type="PANTHER" id="PTHR42811">
    <property type="entry name" value="SERINE ACETYLTRANSFERASE"/>
    <property type="match status" value="1"/>
</dbReference>
<dbReference type="RefSeq" id="WP_155323132.1">
    <property type="nucleotide sequence ID" value="NZ_AP021876.1"/>
</dbReference>
<organism evidence="1 2">
    <name type="scientific">Desulfosarcina ovata subsp. sediminis</name>
    <dbReference type="NCBI Taxonomy" id="885957"/>
    <lineage>
        <taxon>Bacteria</taxon>
        <taxon>Pseudomonadati</taxon>
        <taxon>Thermodesulfobacteriota</taxon>
        <taxon>Desulfobacteria</taxon>
        <taxon>Desulfobacterales</taxon>
        <taxon>Desulfosarcinaceae</taxon>
        <taxon>Desulfosarcina</taxon>
    </lineage>
</organism>
<name>A0A5K7ZR49_9BACT</name>
<accession>A0A5K7ZR49</accession>
<dbReference type="Proteomes" id="UP000425960">
    <property type="component" value="Chromosome"/>
</dbReference>
<sequence>MNNVLIFLHRIVFNLNKYRIPILPNLINKIFIRICFSCQIGLNTKIGKGVILGYGGLSVVIHDRAVIGDYVIIGAGVSIGGTTKKYDVPVIGNNCIIYNGAKVIGPINIGNNCVIGANAVVIDSVPDNCLVAGVPARIIKEDIKIKNYR</sequence>
<dbReference type="PIRSF" id="PIRSF000441">
    <property type="entry name" value="CysE"/>
    <property type="match status" value="1"/>
</dbReference>
<dbReference type="InterPro" id="IPR001451">
    <property type="entry name" value="Hexapep"/>
</dbReference>
<reference evidence="1 2" key="1">
    <citation type="submission" date="2019-11" db="EMBL/GenBank/DDBJ databases">
        <title>Comparative genomics of hydrocarbon-degrading Desulfosarcina strains.</title>
        <authorList>
            <person name="Watanabe M."/>
            <person name="Kojima H."/>
            <person name="Fukui M."/>
        </authorList>
    </citation>
    <scope>NUCLEOTIDE SEQUENCE [LARGE SCALE GENOMIC DNA]</scope>
    <source>
        <strain evidence="1 2">28bB2T</strain>
    </source>
</reference>
<dbReference type="AlphaFoldDB" id="A0A5K7ZR49"/>
<dbReference type="InterPro" id="IPR005881">
    <property type="entry name" value="Ser_O-AcTrfase"/>
</dbReference>
<dbReference type="InterPro" id="IPR011004">
    <property type="entry name" value="Trimer_LpxA-like_sf"/>
</dbReference>
<evidence type="ECO:0000313" key="1">
    <source>
        <dbReference type="EMBL" id="BBO82760.1"/>
    </source>
</evidence>
<gene>
    <name evidence="1" type="primary">cysE</name>
    <name evidence="1" type="ORF">DSCO28_33260</name>
</gene>
<dbReference type="Pfam" id="PF00132">
    <property type="entry name" value="Hexapep"/>
    <property type="match status" value="1"/>
</dbReference>
<dbReference type="SUPFAM" id="SSF51161">
    <property type="entry name" value="Trimeric LpxA-like enzymes"/>
    <property type="match status" value="1"/>
</dbReference>
<dbReference type="GO" id="GO:0009001">
    <property type="term" value="F:serine O-acetyltransferase activity"/>
    <property type="evidence" value="ECO:0007669"/>
    <property type="project" value="InterPro"/>
</dbReference>
<dbReference type="GO" id="GO:0006535">
    <property type="term" value="P:cysteine biosynthetic process from serine"/>
    <property type="evidence" value="ECO:0007669"/>
    <property type="project" value="InterPro"/>
</dbReference>
<keyword evidence="1" id="KW-0808">Transferase</keyword>
<protein>
    <submittedName>
        <fullName evidence="1">Serine acetyltransferase</fullName>
    </submittedName>
</protein>
<dbReference type="Gene3D" id="2.160.10.10">
    <property type="entry name" value="Hexapeptide repeat proteins"/>
    <property type="match status" value="1"/>
</dbReference>
<proteinExistence type="predicted"/>
<dbReference type="GO" id="GO:0005737">
    <property type="term" value="C:cytoplasm"/>
    <property type="evidence" value="ECO:0007669"/>
    <property type="project" value="InterPro"/>
</dbReference>
<dbReference type="EMBL" id="AP021876">
    <property type="protein sequence ID" value="BBO82760.1"/>
    <property type="molecule type" value="Genomic_DNA"/>
</dbReference>
<evidence type="ECO:0000313" key="2">
    <source>
        <dbReference type="Proteomes" id="UP000425960"/>
    </source>
</evidence>